<evidence type="ECO:0000313" key="2">
    <source>
        <dbReference type="Proteomes" id="UP000269692"/>
    </source>
</evidence>
<dbReference type="AlphaFoldDB" id="A0A3L7AJ58"/>
<dbReference type="OrthoDB" id="7575789at2"/>
<proteinExistence type="predicted"/>
<dbReference type="Proteomes" id="UP000269692">
    <property type="component" value="Unassembled WGS sequence"/>
</dbReference>
<reference evidence="1 2" key="1">
    <citation type="submission" date="2018-10" db="EMBL/GenBank/DDBJ databases">
        <title>Xanthobacter tagetidis genome sequencing and assembly.</title>
        <authorList>
            <person name="Maclea K.S."/>
            <person name="Goen A.E."/>
            <person name="Fatima S.A."/>
        </authorList>
    </citation>
    <scope>NUCLEOTIDE SEQUENCE [LARGE SCALE GENOMIC DNA]</scope>
    <source>
        <strain evidence="1 2">ATCC 700314</strain>
    </source>
</reference>
<keyword evidence="2" id="KW-1185">Reference proteome</keyword>
<accession>A0A3L7AJ58</accession>
<gene>
    <name evidence="1" type="ORF">D9R14_08235</name>
</gene>
<protein>
    <submittedName>
        <fullName evidence="1">Uncharacterized protein</fullName>
    </submittedName>
</protein>
<evidence type="ECO:0000313" key="1">
    <source>
        <dbReference type="EMBL" id="RLP79631.1"/>
    </source>
</evidence>
<organism evidence="1 2">
    <name type="scientific">Xanthobacter tagetidis</name>
    <dbReference type="NCBI Taxonomy" id="60216"/>
    <lineage>
        <taxon>Bacteria</taxon>
        <taxon>Pseudomonadati</taxon>
        <taxon>Pseudomonadota</taxon>
        <taxon>Alphaproteobacteria</taxon>
        <taxon>Hyphomicrobiales</taxon>
        <taxon>Xanthobacteraceae</taxon>
        <taxon>Xanthobacter</taxon>
    </lineage>
</organism>
<dbReference type="EMBL" id="RCTF01000005">
    <property type="protein sequence ID" value="RLP79631.1"/>
    <property type="molecule type" value="Genomic_DNA"/>
</dbReference>
<name>A0A3L7AJ58_9HYPH</name>
<sequence length="121" mass="13419">MILWSVTDPFLLRFATPRSADTVMPGRYASELGVWVVDSDEGERPIIEVACCSLIATQTKTMQHVEADDDDATHFGSIETGTFTEVRQEADDEDASLCLPELTTKTHVVQEQDDEVAMPGW</sequence>
<comment type="caution">
    <text evidence="1">The sequence shown here is derived from an EMBL/GenBank/DDBJ whole genome shotgun (WGS) entry which is preliminary data.</text>
</comment>